<gene>
    <name evidence="1" type="ORF">FWK35_00033033</name>
</gene>
<evidence type="ECO:0008006" key="3">
    <source>
        <dbReference type="Google" id="ProtNLM"/>
    </source>
</evidence>
<comment type="caution">
    <text evidence="1">The sequence shown here is derived from an EMBL/GenBank/DDBJ whole genome shotgun (WGS) entry which is preliminary data.</text>
</comment>
<evidence type="ECO:0000313" key="1">
    <source>
        <dbReference type="EMBL" id="KAF0708671.1"/>
    </source>
</evidence>
<reference evidence="1 2" key="1">
    <citation type="submission" date="2019-08" db="EMBL/GenBank/DDBJ databases">
        <title>Whole genome of Aphis craccivora.</title>
        <authorList>
            <person name="Voronova N.V."/>
            <person name="Shulinski R.S."/>
            <person name="Bandarenka Y.V."/>
            <person name="Zhorov D.G."/>
            <person name="Warner D."/>
        </authorList>
    </citation>
    <scope>NUCLEOTIDE SEQUENCE [LARGE SCALE GENOMIC DNA]</scope>
    <source>
        <strain evidence="1">180601</strain>
        <tissue evidence="1">Whole Body</tissue>
    </source>
</reference>
<dbReference type="AlphaFoldDB" id="A0A6G0VU68"/>
<protein>
    <recommendedName>
        <fullName evidence="3">MULE domain-containing protein</fullName>
    </recommendedName>
</protein>
<dbReference type="EMBL" id="VUJU01012113">
    <property type="protein sequence ID" value="KAF0708671.1"/>
    <property type="molecule type" value="Genomic_DNA"/>
</dbReference>
<name>A0A6G0VU68_APHCR</name>
<keyword evidence="2" id="KW-1185">Reference proteome</keyword>
<proteinExistence type="predicted"/>
<dbReference type="OrthoDB" id="6612379at2759"/>
<accession>A0A6G0VU68</accession>
<evidence type="ECO:0000313" key="2">
    <source>
        <dbReference type="Proteomes" id="UP000478052"/>
    </source>
</evidence>
<organism evidence="1 2">
    <name type="scientific">Aphis craccivora</name>
    <name type="common">Cowpea aphid</name>
    <dbReference type="NCBI Taxonomy" id="307492"/>
    <lineage>
        <taxon>Eukaryota</taxon>
        <taxon>Metazoa</taxon>
        <taxon>Ecdysozoa</taxon>
        <taxon>Arthropoda</taxon>
        <taxon>Hexapoda</taxon>
        <taxon>Insecta</taxon>
        <taxon>Pterygota</taxon>
        <taxon>Neoptera</taxon>
        <taxon>Paraneoptera</taxon>
        <taxon>Hemiptera</taxon>
        <taxon>Sternorrhyncha</taxon>
        <taxon>Aphidomorpha</taxon>
        <taxon>Aphidoidea</taxon>
        <taxon>Aphididae</taxon>
        <taxon>Aphidini</taxon>
        <taxon>Aphis</taxon>
        <taxon>Aphis</taxon>
    </lineage>
</organism>
<sequence>MRGTLNNLKLLTYANTWYADGNFGLAPKHLSQLYIIRIEKYIYEKNNLFPDPQNIKIDFEKAVINAEKNELEDYDFNEFCGMLDSLAFLPINRLQEGVDYLKSIIPLGAEELFQYFDEIYVSGTIRRINKQNTLSLSVRRFSAMFPPETWNVHQTTLENNHRTNNVCESWNNRFCHLVGGKHPSIWTLITKIKNELSADRAKFALQNIGKSKTKCSKSKTVQKRLKTLCERLNTNQIEKTTIKLTLN</sequence>
<dbReference type="Proteomes" id="UP000478052">
    <property type="component" value="Unassembled WGS sequence"/>
</dbReference>